<dbReference type="InterPro" id="IPR020581">
    <property type="entry name" value="GDC_P"/>
</dbReference>
<dbReference type="EMBL" id="Y11467">
    <property type="protein sequence ID" value="CAA72255.1"/>
    <property type="molecule type" value="Genomic_DNA"/>
</dbReference>
<evidence type="ECO:0000313" key="3">
    <source>
        <dbReference type="EMBL" id="CAA72255.1"/>
    </source>
</evidence>
<dbReference type="SUPFAM" id="SSF53383">
    <property type="entry name" value="PLP-dependent transferases"/>
    <property type="match status" value="1"/>
</dbReference>
<sequence length="229" mass="25214">MSFPLIFERSRKGRRGLKLVKAVPKAEDLIPKEHQREVPPRLPEVDELTLVRHYTGLSRRQVGVDTTFYPLGSCTMKYNPKLHEEAARLFADLHPYQDPRTAQGALRLMWELGEYLKALTGMDAITLEPAAGAHGELTGIFSKGTHSAAKGRGVLLRSAGRTSTTRTPSSKRAGSSSGRTFRTPSRLPRLPPSVQPQGPFAYLCHSPWSSPAASCYPLPPGARCRRGET</sequence>
<dbReference type="GO" id="GO:0016594">
    <property type="term" value="F:glycine binding"/>
    <property type="evidence" value="ECO:0007669"/>
    <property type="project" value="TreeGrafter"/>
</dbReference>
<dbReference type="InterPro" id="IPR015424">
    <property type="entry name" value="PyrdxlP-dep_Trfase"/>
</dbReference>
<dbReference type="PANTHER" id="PTHR11773:SF1">
    <property type="entry name" value="GLYCINE DEHYDROGENASE (DECARBOXYLATING), MITOCHONDRIAL"/>
    <property type="match status" value="1"/>
</dbReference>
<comment type="function">
    <text evidence="1">The glycine cleavage system catalyzes the degradation of glycine. The P protein binds the alpha-amino group of glycine through its pyridoxal phosphate cofactor; CO(2) is released and the remaining methylamine moiety is then transferred to the lipoamide cofactor of the H protein.</text>
</comment>
<feature type="region of interest" description="Disordered" evidence="2">
    <location>
        <begin position="157"/>
        <end position="194"/>
    </location>
</feature>
<dbReference type="GO" id="GO:0005829">
    <property type="term" value="C:cytosol"/>
    <property type="evidence" value="ECO:0007669"/>
    <property type="project" value="TreeGrafter"/>
</dbReference>
<dbReference type="PANTHER" id="PTHR11773">
    <property type="entry name" value="GLYCINE DEHYDROGENASE, DECARBOXYLATING"/>
    <property type="match status" value="1"/>
</dbReference>
<evidence type="ECO:0000256" key="2">
    <source>
        <dbReference type="SAM" id="MobiDB-lite"/>
    </source>
</evidence>
<feature type="compositionally biased region" description="Low complexity" evidence="2">
    <location>
        <begin position="179"/>
        <end position="188"/>
    </location>
</feature>
<reference evidence="3" key="1">
    <citation type="submission" date="1997-02" db="EMBL/GenBank/DDBJ databases">
        <authorList>
            <person name="Baetens M."/>
            <person name="Van de Casteele M."/>
            <person name="Legrain C."/>
            <person name="Glansdorff N."/>
        </authorList>
    </citation>
    <scope>NUCLEOTIDE SEQUENCE</scope>
    <source>
        <strain evidence="3">HB27</strain>
    </source>
</reference>
<proteinExistence type="predicted"/>
<dbReference type="GO" id="GO:0030170">
    <property type="term" value="F:pyridoxal phosphate binding"/>
    <property type="evidence" value="ECO:0007669"/>
    <property type="project" value="TreeGrafter"/>
</dbReference>
<dbReference type="GO" id="GO:0019464">
    <property type="term" value="P:glycine decarboxylation via glycine cleavage system"/>
    <property type="evidence" value="ECO:0007669"/>
    <property type="project" value="TreeGrafter"/>
</dbReference>
<dbReference type="AlphaFoldDB" id="P96494"/>
<dbReference type="Gene3D" id="3.40.640.10">
    <property type="entry name" value="Type I PLP-dependent aspartate aminotransferase-like (Major domain)"/>
    <property type="match status" value="1"/>
</dbReference>
<evidence type="ECO:0000256" key="1">
    <source>
        <dbReference type="ARBA" id="ARBA00003788"/>
    </source>
</evidence>
<name>P96494_THETH</name>
<feature type="compositionally biased region" description="Low complexity" evidence="2">
    <location>
        <begin position="157"/>
        <end position="172"/>
    </location>
</feature>
<dbReference type="GO" id="GO:0005960">
    <property type="term" value="C:glycine cleavage complex"/>
    <property type="evidence" value="ECO:0007669"/>
    <property type="project" value="TreeGrafter"/>
</dbReference>
<dbReference type="InterPro" id="IPR015421">
    <property type="entry name" value="PyrdxlP-dep_Trfase_major"/>
</dbReference>
<organism evidence="3">
    <name type="scientific">Thermus thermophilus</name>
    <dbReference type="NCBI Taxonomy" id="274"/>
    <lineage>
        <taxon>Bacteria</taxon>
        <taxon>Thermotogati</taxon>
        <taxon>Deinococcota</taxon>
        <taxon>Deinococci</taxon>
        <taxon>Thermales</taxon>
        <taxon>Thermaceae</taxon>
        <taxon>Thermus</taxon>
    </lineage>
</organism>
<dbReference type="Gene3D" id="6.20.440.10">
    <property type="match status" value="1"/>
</dbReference>
<dbReference type="GO" id="GO:0004375">
    <property type="term" value="F:glycine dehydrogenase (decarboxylating) activity"/>
    <property type="evidence" value="ECO:0007669"/>
    <property type="project" value="InterPro"/>
</dbReference>
<accession>P96494</accession>
<protein>
    <submittedName>
        <fullName evidence="3">Putative glycine dehydrogenase</fullName>
    </submittedName>
</protein>